<name>A0AA35ULL8_LACSI</name>
<gene>
    <name evidence="1" type="ORF">LSALG_LOCUS351</name>
</gene>
<keyword evidence="2" id="KW-1185">Reference proteome</keyword>
<accession>A0AA35ULL8</accession>
<protein>
    <submittedName>
        <fullName evidence="1">Uncharacterized protein</fullName>
    </submittedName>
</protein>
<evidence type="ECO:0000313" key="2">
    <source>
        <dbReference type="Proteomes" id="UP001177003"/>
    </source>
</evidence>
<dbReference type="Proteomes" id="UP001177003">
    <property type="component" value="Chromosome 0"/>
</dbReference>
<reference evidence="1" key="1">
    <citation type="submission" date="2023-04" db="EMBL/GenBank/DDBJ databases">
        <authorList>
            <person name="Vijverberg K."/>
            <person name="Xiong W."/>
            <person name="Schranz E."/>
        </authorList>
    </citation>
    <scope>NUCLEOTIDE SEQUENCE</scope>
</reference>
<proteinExistence type="predicted"/>
<dbReference type="EMBL" id="OX465086">
    <property type="protein sequence ID" value="CAI9259459.1"/>
    <property type="molecule type" value="Genomic_DNA"/>
</dbReference>
<evidence type="ECO:0000313" key="1">
    <source>
        <dbReference type="EMBL" id="CAI9259459.1"/>
    </source>
</evidence>
<organism evidence="1 2">
    <name type="scientific">Lactuca saligna</name>
    <name type="common">Willowleaf lettuce</name>
    <dbReference type="NCBI Taxonomy" id="75948"/>
    <lineage>
        <taxon>Eukaryota</taxon>
        <taxon>Viridiplantae</taxon>
        <taxon>Streptophyta</taxon>
        <taxon>Embryophyta</taxon>
        <taxon>Tracheophyta</taxon>
        <taxon>Spermatophyta</taxon>
        <taxon>Magnoliopsida</taxon>
        <taxon>eudicotyledons</taxon>
        <taxon>Gunneridae</taxon>
        <taxon>Pentapetalae</taxon>
        <taxon>asterids</taxon>
        <taxon>campanulids</taxon>
        <taxon>Asterales</taxon>
        <taxon>Asteraceae</taxon>
        <taxon>Cichorioideae</taxon>
        <taxon>Cichorieae</taxon>
        <taxon>Lactucinae</taxon>
        <taxon>Lactuca</taxon>
    </lineage>
</organism>
<dbReference type="AlphaFoldDB" id="A0AA35ULL8"/>
<sequence>MKPQEMKSILNNLISHEEAEQLSLTNMEEEVHEHQKYKKKLMEEMTSKPSYNNYLTMQQIVFETNYEAGRMLKIMHEMRKKHEEVIKKLKTNIKELPKDIHPYFHRGFFFVLFITEDSSALEKFGAVISPEVRHLWRFVREPLRDRRLEVYACLIAVHWREKQQSAGDDLTLFSNDDCY</sequence>